<reference evidence="2 3" key="1">
    <citation type="submission" date="2019-06" db="EMBL/GenBank/DDBJ databases">
        <title>Genome Sequence of the Brown Rot Fungal Pathogen Monilinia laxa.</title>
        <authorList>
            <person name="De Miccolis Angelini R.M."/>
            <person name="Landi L."/>
            <person name="Abate D."/>
            <person name="Pollastro S."/>
            <person name="Romanazzi G."/>
            <person name="Faretra F."/>
        </authorList>
    </citation>
    <scope>NUCLEOTIDE SEQUENCE [LARGE SCALE GENOMIC DNA]</scope>
    <source>
        <strain evidence="2 3">Mlax316</strain>
    </source>
</reference>
<evidence type="ECO:0000313" key="3">
    <source>
        <dbReference type="Proteomes" id="UP000326757"/>
    </source>
</evidence>
<protein>
    <recommendedName>
        <fullName evidence="1">Peptidase A1 domain-containing protein</fullName>
    </recommendedName>
</protein>
<dbReference type="InterPro" id="IPR021109">
    <property type="entry name" value="Peptidase_aspartic_dom_sf"/>
</dbReference>
<evidence type="ECO:0000259" key="1">
    <source>
        <dbReference type="PROSITE" id="PS51767"/>
    </source>
</evidence>
<keyword evidence="3" id="KW-1185">Reference proteome</keyword>
<dbReference type="AlphaFoldDB" id="A0A5N6K505"/>
<dbReference type="SUPFAM" id="SSF50630">
    <property type="entry name" value="Acid proteases"/>
    <property type="match status" value="1"/>
</dbReference>
<dbReference type="PROSITE" id="PS51767">
    <property type="entry name" value="PEPTIDASE_A1"/>
    <property type="match status" value="1"/>
</dbReference>
<dbReference type="EMBL" id="VIGI01000007">
    <property type="protein sequence ID" value="KAB8297685.1"/>
    <property type="molecule type" value="Genomic_DNA"/>
</dbReference>
<gene>
    <name evidence="2" type="ORF">EYC80_001493</name>
</gene>
<accession>A0A5N6K505</accession>
<dbReference type="Proteomes" id="UP000326757">
    <property type="component" value="Unassembled WGS sequence"/>
</dbReference>
<proteinExistence type="predicted"/>
<dbReference type="InterPro" id="IPR033121">
    <property type="entry name" value="PEPTIDASE_A1"/>
</dbReference>
<sequence length="332" mass="34943">MVGEGNEEIGQSIEVVVDYGSSDFWVFGPNATVNYGSQFLGFSGACNTTPDIYYHPDNATISNFTGAYSYGGNSKILQANQVVNDTLFFPSYLPGAPIPNVQVALVNYGEVRQYVPDGTPCPGLSYDLGIMGLAPSDRPLPQHPIASNRTGTLLLGSLPPADSYTGELVPVPLVISEGVTGYYIAQPDVSHANTSIPSDSAPTTCLIDSGSLAVTLPFGQNSTEFLARTGLEDYNYDIVYPSDCEDIPADLTLDFEIASAADKTEAKSIKIKVPYRNLARGSEGPGGVTPAGKCVLSVSLGDSCVFGAPWFLGTTVGVDDGEGVVWIAQGKL</sequence>
<comment type="caution">
    <text evidence="2">The sequence shown here is derived from an EMBL/GenBank/DDBJ whole genome shotgun (WGS) entry which is preliminary data.</text>
</comment>
<name>A0A5N6K505_MONLA</name>
<organism evidence="2 3">
    <name type="scientific">Monilinia laxa</name>
    <name type="common">Brown rot fungus</name>
    <name type="synonym">Sclerotinia laxa</name>
    <dbReference type="NCBI Taxonomy" id="61186"/>
    <lineage>
        <taxon>Eukaryota</taxon>
        <taxon>Fungi</taxon>
        <taxon>Dikarya</taxon>
        <taxon>Ascomycota</taxon>
        <taxon>Pezizomycotina</taxon>
        <taxon>Leotiomycetes</taxon>
        <taxon>Helotiales</taxon>
        <taxon>Sclerotiniaceae</taxon>
        <taxon>Monilinia</taxon>
    </lineage>
</organism>
<dbReference type="OrthoDB" id="771136at2759"/>
<feature type="domain" description="Peptidase A1" evidence="1">
    <location>
        <begin position="1"/>
        <end position="328"/>
    </location>
</feature>
<evidence type="ECO:0000313" key="2">
    <source>
        <dbReference type="EMBL" id="KAB8297685.1"/>
    </source>
</evidence>
<dbReference type="Gene3D" id="2.40.70.10">
    <property type="entry name" value="Acid Proteases"/>
    <property type="match status" value="2"/>
</dbReference>